<evidence type="ECO:0000256" key="1">
    <source>
        <dbReference type="SAM" id="MobiDB-lite"/>
    </source>
</evidence>
<keyword evidence="3" id="KW-1185">Reference proteome</keyword>
<dbReference type="EMBL" id="BPLR01008845">
    <property type="protein sequence ID" value="GIY27735.1"/>
    <property type="molecule type" value="Genomic_DNA"/>
</dbReference>
<feature type="compositionally biased region" description="Polar residues" evidence="1">
    <location>
        <begin position="1"/>
        <end position="10"/>
    </location>
</feature>
<name>A0AAV4S177_CAEEX</name>
<evidence type="ECO:0000313" key="3">
    <source>
        <dbReference type="Proteomes" id="UP001054945"/>
    </source>
</evidence>
<organism evidence="2 3">
    <name type="scientific">Caerostris extrusa</name>
    <name type="common">Bark spider</name>
    <name type="synonym">Caerostris bankana</name>
    <dbReference type="NCBI Taxonomy" id="172846"/>
    <lineage>
        <taxon>Eukaryota</taxon>
        <taxon>Metazoa</taxon>
        <taxon>Ecdysozoa</taxon>
        <taxon>Arthropoda</taxon>
        <taxon>Chelicerata</taxon>
        <taxon>Arachnida</taxon>
        <taxon>Araneae</taxon>
        <taxon>Araneomorphae</taxon>
        <taxon>Entelegynae</taxon>
        <taxon>Araneoidea</taxon>
        <taxon>Araneidae</taxon>
        <taxon>Caerostris</taxon>
    </lineage>
</organism>
<evidence type="ECO:0000313" key="2">
    <source>
        <dbReference type="EMBL" id="GIY27735.1"/>
    </source>
</evidence>
<sequence>MDELGKNNNKMAGPLHNAKDNRYKKHHQDIAEIISMDTAMNEKESLKKKERTPTSSLPTEYNWPGDSSRKMADSL</sequence>
<reference evidence="2 3" key="1">
    <citation type="submission" date="2021-06" db="EMBL/GenBank/DDBJ databases">
        <title>Caerostris extrusa draft genome.</title>
        <authorList>
            <person name="Kono N."/>
            <person name="Arakawa K."/>
        </authorList>
    </citation>
    <scope>NUCLEOTIDE SEQUENCE [LARGE SCALE GENOMIC DNA]</scope>
</reference>
<proteinExistence type="predicted"/>
<comment type="caution">
    <text evidence="2">The sequence shown here is derived from an EMBL/GenBank/DDBJ whole genome shotgun (WGS) entry which is preliminary data.</text>
</comment>
<dbReference type="Proteomes" id="UP001054945">
    <property type="component" value="Unassembled WGS sequence"/>
</dbReference>
<protein>
    <submittedName>
        <fullName evidence="2">Uncharacterized protein</fullName>
    </submittedName>
</protein>
<gene>
    <name evidence="2" type="ORF">CEXT_214471</name>
</gene>
<feature type="region of interest" description="Disordered" evidence="1">
    <location>
        <begin position="41"/>
        <end position="75"/>
    </location>
</feature>
<dbReference type="AlphaFoldDB" id="A0AAV4S177"/>
<accession>A0AAV4S177</accession>
<feature type="region of interest" description="Disordered" evidence="1">
    <location>
        <begin position="1"/>
        <end position="23"/>
    </location>
</feature>